<keyword evidence="3" id="KW-1185">Reference proteome</keyword>
<dbReference type="Gene3D" id="3.50.50.60">
    <property type="entry name" value="FAD/NAD(P)-binding domain"/>
    <property type="match status" value="1"/>
</dbReference>
<dbReference type="InterPro" id="IPR036188">
    <property type="entry name" value="FAD/NAD-bd_sf"/>
</dbReference>
<comment type="caution">
    <text evidence="2">The sequence shown here is derived from an EMBL/GenBank/DDBJ whole genome shotgun (WGS) entry which is preliminary data.</text>
</comment>
<name>A0ABN2HCI0_9ACTN</name>
<protein>
    <submittedName>
        <fullName evidence="2">FAD-binding protein</fullName>
    </submittedName>
</protein>
<dbReference type="InterPro" id="IPR002938">
    <property type="entry name" value="FAD-bd"/>
</dbReference>
<accession>A0ABN2HCI0</accession>
<dbReference type="PANTHER" id="PTHR46865">
    <property type="entry name" value="OXIDOREDUCTASE-RELATED"/>
    <property type="match status" value="1"/>
</dbReference>
<dbReference type="Pfam" id="PF01494">
    <property type="entry name" value="FAD_binding_3"/>
    <property type="match status" value="1"/>
</dbReference>
<evidence type="ECO:0000313" key="2">
    <source>
        <dbReference type="EMBL" id="GAA1685568.1"/>
    </source>
</evidence>
<feature type="domain" description="FAD-binding" evidence="1">
    <location>
        <begin position="4"/>
        <end position="342"/>
    </location>
</feature>
<evidence type="ECO:0000313" key="3">
    <source>
        <dbReference type="Proteomes" id="UP001500618"/>
    </source>
</evidence>
<dbReference type="EMBL" id="BAAANY010000013">
    <property type="protein sequence ID" value="GAA1685568.1"/>
    <property type="molecule type" value="Genomic_DNA"/>
</dbReference>
<dbReference type="InterPro" id="IPR051704">
    <property type="entry name" value="FAD_aromatic-hydroxylase"/>
</dbReference>
<proteinExistence type="predicted"/>
<evidence type="ECO:0000259" key="1">
    <source>
        <dbReference type="Pfam" id="PF01494"/>
    </source>
</evidence>
<reference evidence="2 3" key="1">
    <citation type="journal article" date="2019" name="Int. J. Syst. Evol. Microbiol.">
        <title>The Global Catalogue of Microorganisms (GCM) 10K type strain sequencing project: providing services to taxonomists for standard genome sequencing and annotation.</title>
        <authorList>
            <consortium name="The Broad Institute Genomics Platform"/>
            <consortium name="The Broad Institute Genome Sequencing Center for Infectious Disease"/>
            <person name="Wu L."/>
            <person name="Ma J."/>
        </authorList>
    </citation>
    <scope>NUCLEOTIDE SEQUENCE [LARGE SCALE GENOMIC DNA]</scope>
    <source>
        <strain evidence="2 3">JCM 14718</strain>
    </source>
</reference>
<gene>
    <name evidence="2" type="ORF">GCM10009765_38560</name>
</gene>
<sequence>MRNTTVLICGGSIAGPTLAYWLHRHGFGPTVVERAPGLRPGGQAIDIRGTALEVVDRMGILDEARQAATHLAGMSFVDADGTEVMRSTEATLTGGVIDNPDVEIMRDDLTGLLYRQTKDTVEYVFDDTITALVEDDNGVTVTFEYTPARRFDLVIGADGLHSAVRALTFGPEKDFLTDLGTYLSVFSTPNFLGLEHWETFHRDGEKMVGYYTARQNSEARGMFGFRSEPVAYDRRDTRQQMQLVEDTFVDTGWETQRLLKAMWAAPDFYFDMMSQVKMDSWSNGRVSLVGDAGYAASPLSGQGTSLALVGAYVLAAELKAAGGDHQAGFAAYESKLRYFVEQNQGLVSAADGPPAPEVLAAAATSLTLD</sequence>
<dbReference type="Gene3D" id="3.30.9.10">
    <property type="entry name" value="D-Amino Acid Oxidase, subunit A, domain 2"/>
    <property type="match status" value="1"/>
</dbReference>
<dbReference type="PANTHER" id="PTHR46865:SF2">
    <property type="entry name" value="MONOOXYGENASE"/>
    <property type="match status" value="1"/>
</dbReference>
<dbReference type="RefSeq" id="WP_344311621.1">
    <property type="nucleotide sequence ID" value="NZ_BAAANY010000013.1"/>
</dbReference>
<dbReference type="Proteomes" id="UP001500618">
    <property type="component" value="Unassembled WGS sequence"/>
</dbReference>
<organism evidence="2 3">
    <name type="scientific">Fodinicola feengrottensis</name>
    <dbReference type="NCBI Taxonomy" id="435914"/>
    <lineage>
        <taxon>Bacteria</taxon>
        <taxon>Bacillati</taxon>
        <taxon>Actinomycetota</taxon>
        <taxon>Actinomycetes</taxon>
        <taxon>Mycobacteriales</taxon>
        <taxon>Fodinicola</taxon>
    </lineage>
</organism>
<dbReference type="PRINTS" id="PR00420">
    <property type="entry name" value="RNGMNOXGNASE"/>
</dbReference>
<dbReference type="SUPFAM" id="SSF51905">
    <property type="entry name" value="FAD/NAD(P)-binding domain"/>
    <property type="match status" value="1"/>
</dbReference>